<protein>
    <submittedName>
        <fullName evidence="2">Uncharacterized protein</fullName>
    </submittedName>
</protein>
<dbReference type="EMBL" id="GBRH01260844">
    <property type="protein sequence ID" value="JAD37051.1"/>
    <property type="molecule type" value="Transcribed_RNA"/>
</dbReference>
<evidence type="ECO:0000256" key="1">
    <source>
        <dbReference type="SAM" id="MobiDB-lite"/>
    </source>
</evidence>
<reference evidence="2" key="1">
    <citation type="submission" date="2014-09" db="EMBL/GenBank/DDBJ databases">
        <authorList>
            <person name="Magalhaes I.L.F."/>
            <person name="Oliveira U."/>
            <person name="Santos F.R."/>
            <person name="Vidigal T.H.D.A."/>
            <person name="Brescovit A.D."/>
            <person name="Santos A.J."/>
        </authorList>
    </citation>
    <scope>NUCLEOTIDE SEQUENCE</scope>
    <source>
        <tissue evidence="2">Shoot tissue taken approximately 20 cm above the soil surface</tissue>
    </source>
</reference>
<accession>A0A0A8ZE12</accession>
<organism evidence="2">
    <name type="scientific">Arundo donax</name>
    <name type="common">Giant reed</name>
    <name type="synonym">Donax arundinaceus</name>
    <dbReference type="NCBI Taxonomy" id="35708"/>
    <lineage>
        <taxon>Eukaryota</taxon>
        <taxon>Viridiplantae</taxon>
        <taxon>Streptophyta</taxon>
        <taxon>Embryophyta</taxon>
        <taxon>Tracheophyta</taxon>
        <taxon>Spermatophyta</taxon>
        <taxon>Magnoliopsida</taxon>
        <taxon>Liliopsida</taxon>
        <taxon>Poales</taxon>
        <taxon>Poaceae</taxon>
        <taxon>PACMAD clade</taxon>
        <taxon>Arundinoideae</taxon>
        <taxon>Arundineae</taxon>
        <taxon>Arundo</taxon>
    </lineage>
</organism>
<reference evidence="2" key="2">
    <citation type="journal article" date="2015" name="Data Brief">
        <title>Shoot transcriptome of the giant reed, Arundo donax.</title>
        <authorList>
            <person name="Barrero R.A."/>
            <person name="Guerrero F.D."/>
            <person name="Moolhuijzen P."/>
            <person name="Goolsby J.A."/>
            <person name="Tidwell J."/>
            <person name="Bellgard S.E."/>
            <person name="Bellgard M.I."/>
        </authorList>
    </citation>
    <scope>NUCLEOTIDE SEQUENCE</scope>
    <source>
        <tissue evidence="2">Shoot tissue taken approximately 20 cm above the soil surface</tissue>
    </source>
</reference>
<feature type="region of interest" description="Disordered" evidence="1">
    <location>
        <begin position="1"/>
        <end position="47"/>
    </location>
</feature>
<sequence length="47" mass="5073">MLSGYVRASRSSCRGGTHHRVNAPPARLVNVQDPTGILQAPQRSSGW</sequence>
<dbReference type="AlphaFoldDB" id="A0A0A8ZE12"/>
<proteinExistence type="predicted"/>
<name>A0A0A8ZE12_ARUDO</name>
<evidence type="ECO:0000313" key="2">
    <source>
        <dbReference type="EMBL" id="JAD37051.1"/>
    </source>
</evidence>